<comment type="caution">
    <text evidence="8">The sequence shown here is derived from an EMBL/GenBank/DDBJ whole genome shotgun (WGS) entry which is preliminary data.</text>
</comment>
<dbReference type="PANTHER" id="PTHR12265:SF30">
    <property type="entry name" value="TRANSMEMBRANE PROTEIN 53"/>
    <property type="match status" value="1"/>
</dbReference>
<name>A0AAD3CSG6_9STRA</name>
<dbReference type="Proteomes" id="UP001054902">
    <property type="component" value="Unassembled WGS sequence"/>
</dbReference>
<proteinExistence type="predicted"/>
<reference evidence="8 9" key="1">
    <citation type="journal article" date="2021" name="Sci. Rep.">
        <title>The genome of the diatom Chaetoceros tenuissimus carries an ancient integrated fragment of an extant virus.</title>
        <authorList>
            <person name="Hongo Y."/>
            <person name="Kimura K."/>
            <person name="Takaki Y."/>
            <person name="Yoshida Y."/>
            <person name="Baba S."/>
            <person name="Kobayashi G."/>
            <person name="Nagasaki K."/>
            <person name="Hano T."/>
            <person name="Tomaru Y."/>
        </authorList>
    </citation>
    <scope>NUCLEOTIDE SEQUENCE [LARGE SCALE GENOMIC DNA]</scope>
    <source>
        <strain evidence="8 9">NIES-3715</strain>
    </source>
</reference>
<evidence type="ECO:0000256" key="5">
    <source>
        <dbReference type="ARBA" id="ARBA00023242"/>
    </source>
</evidence>
<evidence type="ECO:0000313" key="8">
    <source>
        <dbReference type="EMBL" id="GFH51371.1"/>
    </source>
</evidence>
<evidence type="ECO:0000256" key="3">
    <source>
        <dbReference type="ARBA" id="ARBA00022989"/>
    </source>
</evidence>
<dbReference type="EMBL" id="BLLK01000045">
    <property type="protein sequence ID" value="GFH51371.1"/>
    <property type="molecule type" value="Genomic_DNA"/>
</dbReference>
<organism evidence="8 9">
    <name type="scientific">Chaetoceros tenuissimus</name>
    <dbReference type="NCBI Taxonomy" id="426638"/>
    <lineage>
        <taxon>Eukaryota</taxon>
        <taxon>Sar</taxon>
        <taxon>Stramenopiles</taxon>
        <taxon>Ochrophyta</taxon>
        <taxon>Bacillariophyta</taxon>
        <taxon>Coscinodiscophyceae</taxon>
        <taxon>Chaetocerotophycidae</taxon>
        <taxon>Chaetocerotales</taxon>
        <taxon>Chaetocerotaceae</taxon>
        <taxon>Chaetoceros</taxon>
    </lineage>
</organism>
<dbReference type="GO" id="GO:0031965">
    <property type="term" value="C:nuclear membrane"/>
    <property type="evidence" value="ECO:0007669"/>
    <property type="project" value="UniProtKB-SubCell"/>
</dbReference>
<evidence type="ECO:0000313" key="9">
    <source>
        <dbReference type="Proteomes" id="UP001054902"/>
    </source>
</evidence>
<dbReference type="InterPro" id="IPR008547">
    <property type="entry name" value="DUF829_TMEM53"/>
</dbReference>
<keyword evidence="4 7" id="KW-0472">Membrane</keyword>
<evidence type="ECO:0008006" key="10">
    <source>
        <dbReference type="Google" id="ProtNLM"/>
    </source>
</evidence>
<evidence type="ECO:0000256" key="2">
    <source>
        <dbReference type="ARBA" id="ARBA00022692"/>
    </source>
</evidence>
<keyword evidence="5" id="KW-0539">Nucleus</keyword>
<comment type="subcellular location">
    <subcellularLocation>
        <location evidence="6">Endomembrane system</location>
        <topology evidence="6">Single-pass membrane protein</topology>
    </subcellularLocation>
    <subcellularLocation>
        <location evidence="1">Nucleus membrane</location>
    </subcellularLocation>
</comment>
<sequence length="298" mass="33854">MPQSAPPKALVILLGWFGSTHKPMKKYAEIYLERDCAVLTSCPPLLATMFASDKYLKPHTLQVVKEAADFVREIESSAGYAQSGKEIPIIVHYFSNGGAFIVNHIEDFVTEAKQDFLIDLTCEQMIDVLTLSDRLYTQGYEVADSAPVYPRVSSLRNAIAEVFPNFLLRLFFQIIVTMVFYISILFHVVQGKGSPTDVFWNRMLTHDLCCRQAFLYSGDDNITDSIKLEELARRRSSAGIEVSVSKFRASKHVCHFKKYPDEYKVTIHSIVKKVVSPGEEDETFESFLRRIEAETIDE</sequence>
<dbReference type="PANTHER" id="PTHR12265">
    <property type="entry name" value="TRANSMEMBRANE PROTEIN 53"/>
    <property type="match status" value="1"/>
</dbReference>
<dbReference type="Pfam" id="PF05705">
    <property type="entry name" value="DUF829"/>
    <property type="match status" value="1"/>
</dbReference>
<feature type="transmembrane region" description="Helical" evidence="7">
    <location>
        <begin position="166"/>
        <end position="189"/>
    </location>
</feature>
<accession>A0AAD3CSG6</accession>
<evidence type="ECO:0000256" key="1">
    <source>
        <dbReference type="ARBA" id="ARBA00004126"/>
    </source>
</evidence>
<evidence type="ECO:0000256" key="4">
    <source>
        <dbReference type="ARBA" id="ARBA00023136"/>
    </source>
</evidence>
<keyword evidence="9" id="KW-1185">Reference proteome</keyword>
<keyword evidence="2 7" id="KW-0812">Transmembrane</keyword>
<keyword evidence="3 7" id="KW-1133">Transmembrane helix</keyword>
<protein>
    <recommendedName>
        <fullName evidence="10">Transmembrane protein 53</fullName>
    </recommendedName>
</protein>
<evidence type="ECO:0000256" key="6">
    <source>
        <dbReference type="ARBA" id="ARBA00037847"/>
    </source>
</evidence>
<evidence type="ECO:0000256" key="7">
    <source>
        <dbReference type="SAM" id="Phobius"/>
    </source>
</evidence>
<gene>
    <name evidence="8" type="ORF">CTEN210_07847</name>
</gene>
<dbReference type="AlphaFoldDB" id="A0AAD3CSG6"/>